<evidence type="ECO:0000256" key="1">
    <source>
        <dbReference type="SAM" id="Coils"/>
    </source>
</evidence>
<dbReference type="EnsemblMetazoa" id="CJA04988.1">
    <property type="protein sequence ID" value="CJA04988.1"/>
    <property type="gene ID" value="WBGene00124192"/>
</dbReference>
<keyword evidence="2" id="KW-1133">Transmembrane helix</keyword>
<keyword evidence="1" id="KW-0175">Coiled coil</keyword>
<reference evidence="4" key="1">
    <citation type="submission" date="2010-08" db="EMBL/GenBank/DDBJ databases">
        <authorList>
            <consortium name="Caenorhabditis japonica Sequencing Consortium"/>
            <person name="Wilson R.K."/>
        </authorList>
    </citation>
    <scope>NUCLEOTIDE SEQUENCE [LARGE SCALE GENOMIC DNA]</scope>
    <source>
        <strain evidence="4">DF5081</strain>
    </source>
</reference>
<reference evidence="3" key="2">
    <citation type="submission" date="2022-06" db="UniProtKB">
        <authorList>
            <consortium name="EnsemblMetazoa"/>
        </authorList>
    </citation>
    <scope>IDENTIFICATION</scope>
    <source>
        <strain evidence="3">DF5081</strain>
    </source>
</reference>
<dbReference type="Proteomes" id="UP000005237">
    <property type="component" value="Unassembled WGS sequence"/>
</dbReference>
<name>A0A8R1HL34_CAEJA</name>
<evidence type="ECO:0000313" key="3">
    <source>
        <dbReference type="EnsemblMetazoa" id="CJA04988.1"/>
    </source>
</evidence>
<feature type="coiled-coil region" evidence="1">
    <location>
        <begin position="87"/>
        <end position="114"/>
    </location>
</feature>
<dbReference type="AlphaFoldDB" id="A0A8R1HL34"/>
<sequence length="136" mass="15568">MYMPEHISGTGDAMDVHRGMEPFSLTANSQNFGDIGTVEAGHNSIFIPEEAIGSIYESADYMHIMERFADQFNTDFEHNESDPIRQIKTVRNQLKQINQTLDKLMSENEQRDRREQFIWAGLASLAVISLISLFRN</sequence>
<keyword evidence="2" id="KW-0472">Membrane</keyword>
<feature type="transmembrane region" description="Helical" evidence="2">
    <location>
        <begin position="117"/>
        <end position="134"/>
    </location>
</feature>
<proteinExistence type="predicted"/>
<keyword evidence="4" id="KW-1185">Reference proteome</keyword>
<organism evidence="3 4">
    <name type="scientific">Caenorhabditis japonica</name>
    <dbReference type="NCBI Taxonomy" id="281687"/>
    <lineage>
        <taxon>Eukaryota</taxon>
        <taxon>Metazoa</taxon>
        <taxon>Ecdysozoa</taxon>
        <taxon>Nematoda</taxon>
        <taxon>Chromadorea</taxon>
        <taxon>Rhabditida</taxon>
        <taxon>Rhabditina</taxon>
        <taxon>Rhabditomorpha</taxon>
        <taxon>Rhabditoidea</taxon>
        <taxon>Rhabditidae</taxon>
        <taxon>Peloderinae</taxon>
        <taxon>Caenorhabditis</taxon>
    </lineage>
</organism>
<accession>A0A8R1HL34</accession>
<evidence type="ECO:0000256" key="2">
    <source>
        <dbReference type="SAM" id="Phobius"/>
    </source>
</evidence>
<keyword evidence="2" id="KW-0812">Transmembrane</keyword>
<protein>
    <submittedName>
        <fullName evidence="3">Uncharacterized protein</fullName>
    </submittedName>
</protein>
<evidence type="ECO:0000313" key="4">
    <source>
        <dbReference type="Proteomes" id="UP000005237"/>
    </source>
</evidence>